<evidence type="ECO:0000313" key="3">
    <source>
        <dbReference type="Proteomes" id="UP000241074"/>
    </source>
</evidence>
<dbReference type="AlphaFoldDB" id="A0A2P1PSJ1"/>
<dbReference type="KEGG" id="xba:C7S18_11685"/>
<dbReference type="EMBL" id="CP027860">
    <property type="protein sequence ID" value="AVP97817.1"/>
    <property type="molecule type" value="Genomic_DNA"/>
</dbReference>
<protein>
    <submittedName>
        <fullName evidence="2">Uncharacterized protein</fullName>
    </submittedName>
</protein>
<name>A0A2P1PSJ1_9GAMM</name>
<accession>A0A2P1PSJ1</accession>
<proteinExistence type="predicted"/>
<keyword evidence="3" id="KW-1185">Reference proteome</keyword>
<gene>
    <name evidence="2" type="ORF">C7S18_11685</name>
</gene>
<sequence length="65" mass="7306">MTPLRWRRKLQPFSQSLLRRSDDNRYPGEAASKPELNEHTARAESAAVARDRDAGAEMGGQRKAP</sequence>
<organism evidence="2 3">
    <name type="scientific">Ahniella affigens</name>
    <dbReference type="NCBI Taxonomy" id="2021234"/>
    <lineage>
        <taxon>Bacteria</taxon>
        <taxon>Pseudomonadati</taxon>
        <taxon>Pseudomonadota</taxon>
        <taxon>Gammaproteobacteria</taxon>
        <taxon>Lysobacterales</taxon>
        <taxon>Rhodanobacteraceae</taxon>
        <taxon>Ahniella</taxon>
    </lineage>
</organism>
<evidence type="ECO:0000313" key="2">
    <source>
        <dbReference type="EMBL" id="AVP97817.1"/>
    </source>
</evidence>
<evidence type="ECO:0000256" key="1">
    <source>
        <dbReference type="SAM" id="MobiDB-lite"/>
    </source>
</evidence>
<dbReference type="Proteomes" id="UP000241074">
    <property type="component" value="Chromosome"/>
</dbReference>
<reference evidence="2 3" key="2">
    <citation type="submission" date="2018-03" db="EMBL/GenBank/DDBJ databases">
        <authorList>
            <person name="Keele B.F."/>
        </authorList>
    </citation>
    <scope>NUCLEOTIDE SEQUENCE [LARGE SCALE GENOMIC DNA]</scope>
    <source>
        <strain evidence="2 3">D13</strain>
    </source>
</reference>
<feature type="region of interest" description="Disordered" evidence="1">
    <location>
        <begin position="14"/>
        <end position="65"/>
    </location>
</feature>
<reference evidence="2 3" key="1">
    <citation type="submission" date="2018-03" db="EMBL/GenBank/DDBJ databases">
        <title>Ahniella affigens gen. nov., sp. nov., a gammaproteobacterium isolated from sandy soil near a stream.</title>
        <authorList>
            <person name="Ko Y."/>
            <person name="Kim J.-H."/>
        </authorList>
    </citation>
    <scope>NUCLEOTIDE SEQUENCE [LARGE SCALE GENOMIC DNA]</scope>
    <source>
        <strain evidence="2 3">D13</strain>
    </source>
</reference>